<gene>
    <name evidence="1" type="ORF">C2L65_35130</name>
</gene>
<evidence type="ECO:0000313" key="2">
    <source>
        <dbReference type="Proteomes" id="UP000243502"/>
    </source>
</evidence>
<dbReference type="AlphaFoldDB" id="A0A2I8EZD2"/>
<reference evidence="1 2" key="1">
    <citation type="submission" date="2018-01" db="EMBL/GenBank/DDBJ databases">
        <title>Species boundaries and ecological features among Paraburkholderia terrae DSMZ17804T, P. hospita DSMZ17164T and P. caribensis DSMZ13236T.</title>
        <authorList>
            <person name="Pratama A.A."/>
        </authorList>
    </citation>
    <scope>NUCLEOTIDE SEQUENCE [LARGE SCALE GENOMIC DNA]</scope>
    <source>
        <strain evidence="1 2">DSM 17804</strain>
    </source>
</reference>
<dbReference type="KEGG" id="pter:C2L65_35130"/>
<name>A0A2I8EZD2_9BURK</name>
<dbReference type="RefSeq" id="WP_052426923.1">
    <property type="nucleotide sequence ID" value="NZ_CP026113.1"/>
</dbReference>
<dbReference type="EMBL" id="CP026113">
    <property type="protein sequence ID" value="AUT64860.1"/>
    <property type="molecule type" value="Genomic_DNA"/>
</dbReference>
<sequence>MYETQDEFRKNFVTQFVAFMKDCNFNYGLSRSHSNILCALAYCYRPSTHYWELLTTALVVEALETYMPTQSSDQADNVAFLHQRIADHLYMRQHDEKNALLLATLKPKKRPRNAEDAADWICAKLERMGDQEHLEYAERDGATCGEAALLHLAVIEANDNRMLDLHADFACFLLAQAKSPEIRYGMHKVEKVSGQSPRTPDNGQRIAGCASSFHKRASAS</sequence>
<dbReference type="Proteomes" id="UP000243502">
    <property type="component" value="Chromosome 3"/>
</dbReference>
<proteinExistence type="predicted"/>
<accession>A0A2I8EZD2</accession>
<protein>
    <submittedName>
        <fullName evidence="1">Uncharacterized protein</fullName>
    </submittedName>
</protein>
<evidence type="ECO:0000313" key="1">
    <source>
        <dbReference type="EMBL" id="AUT64860.1"/>
    </source>
</evidence>
<organism evidence="1 2">
    <name type="scientific">Paraburkholderia terrae</name>
    <dbReference type="NCBI Taxonomy" id="311230"/>
    <lineage>
        <taxon>Bacteria</taxon>
        <taxon>Pseudomonadati</taxon>
        <taxon>Pseudomonadota</taxon>
        <taxon>Betaproteobacteria</taxon>
        <taxon>Burkholderiales</taxon>
        <taxon>Burkholderiaceae</taxon>
        <taxon>Paraburkholderia</taxon>
    </lineage>
</organism>
<dbReference type="OrthoDB" id="9009338at2"/>